<evidence type="ECO:0000256" key="2">
    <source>
        <dbReference type="ARBA" id="ARBA00022527"/>
    </source>
</evidence>
<dbReference type="PROSITE" id="PS50011">
    <property type="entry name" value="PROTEIN_KINASE_DOM"/>
    <property type="match status" value="1"/>
</dbReference>
<proteinExistence type="predicted"/>
<feature type="compositionally biased region" description="Basic residues" evidence="9">
    <location>
        <begin position="354"/>
        <end position="366"/>
    </location>
</feature>
<feature type="compositionally biased region" description="Low complexity" evidence="9">
    <location>
        <begin position="390"/>
        <end position="403"/>
    </location>
</feature>
<dbReference type="GO" id="GO:0005524">
    <property type="term" value="F:ATP binding"/>
    <property type="evidence" value="ECO:0007669"/>
    <property type="project" value="UniProtKB-KW"/>
</dbReference>
<dbReference type="SMART" id="SM00220">
    <property type="entry name" value="S_TKc"/>
    <property type="match status" value="1"/>
</dbReference>
<evidence type="ECO:0000256" key="4">
    <source>
        <dbReference type="ARBA" id="ARBA00022741"/>
    </source>
</evidence>
<keyword evidence="4" id="KW-0547">Nucleotide-binding</keyword>
<dbReference type="PROSITE" id="PS00108">
    <property type="entry name" value="PROTEIN_KINASE_ST"/>
    <property type="match status" value="1"/>
</dbReference>
<evidence type="ECO:0000259" key="10">
    <source>
        <dbReference type="PROSITE" id="PS50011"/>
    </source>
</evidence>
<sequence length="519" mass="56041">MSSDWATSSSEVSTPPVNQVRFLGDYVLQRTISKGAGATVSLARHVPTATNVVIKAISWKGCPEFPQEVHCLQTLNHPNITSLFEVIATQDKVYLVMEHIRGGDLLEHLETYGRMTEREARAAFRQLVSALQYCHHKGIAHRDVKPANILLEENNIKLADFGFARETKGQNLSTFCGTIYYLAPEIFKQQDYDGCKADVWSLGVTLYKMVTGKLPFKGANIVRQREKILAGKFEVPHFLSRQGKTDPIEVRTATPNPVLKCGSEGSHALHSSRSSSTISSQGTPGGAAHEVGLHTGQAEETKDLDCPGSNAKTPPGSLVETISTTPPADPPEVRTATPSPVLKRGPGRSSTMRNKSHRNTISRGRARGGAAHERGLHTGQAEEETEDTDCPGPITTTPPITSPEFRTDTRSPVLSTIIRGGAKGGAAHESGLHNGQGDGGSPLSPSGHSQGRPGQGDQWSPDAVQEKATQRSPDTVQEKAIQLYSDAVQEVTQRSPDAVQRRRPSGARRCSREGNPEVP</sequence>
<keyword evidence="6" id="KW-0067">ATP-binding</keyword>
<dbReference type="GO" id="GO:0035556">
    <property type="term" value="P:intracellular signal transduction"/>
    <property type="evidence" value="ECO:0007669"/>
    <property type="project" value="TreeGrafter"/>
</dbReference>
<dbReference type="EC" id="2.7.11.1" evidence="1"/>
<dbReference type="Proteomes" id="UP000010556">
    <property type="component" value="Unassembled WGS sequence"/>
</dbReference>
<keyword evidence="5 11" id="KW-0418">Kinase</keyword>
<feature type="compositionally biased region" description="Basic and acidic residues" evidence="9">
    <location>
        <begin position="510"/>
        <end position="519"/>
    </location>
</feature>
<evidence type="ECO:0000256" key="1">
    <source>
        <dbReference type="ARBA" id="ARBA00012513"/>
    </source>
</evidence>
<keyword evidence="2" id="KW-0723">Serine/threonine-protein kinase</keyword>
<feature type="compositionally biased region" description="Low complexity" evidence="9">
    <location>
        <begin position="263"/>
        <end position="280"/>
    </location>
</feature>
<evidence type="ECO:0000256" key="3">
    <source>
        <dbReference type="ARBA" id="ARBA00022679"/>
    </source>
</evidence>
<accession>L5M5V1</accession>
<dbReference type="EMBL" id="KB103524">
    <property type="protein sequence ID" value="ELK33994.1"/>
    <property type="molecule type" value="Genomic_DNA"/>
</dbReference>
<evidence type="ECO:0000256" key="7">
    <source>
        <dbReference type="ARBA" id="ARBA00047899"/>
    </source>
</evidence>
<dbReference type="Gene3D" id="1.10.510.10">
    <property type="entry name" value="Transferase(Phosphotransferase) domain 1"/>
    <property type="match status" value="1"/>
</dbReference>
<dbReference type="SUPFAM" id="SSF56112">
    <property type="entry name" value="Protein kinase-like (PK-like)"/>
    <property type="match status" value="1"/>
</dbReference>
<dbReference type="Pfam" id="PF00069">
    <property type="entry name" value="Pkinase"/>
    <property type="match status" value="1"/>
</dbReference>
<dbReference type="InterPro" id="IPR011009">
    <property type="entry name" value="Kinase-like_dom_sf"/>
</dbReference>
<evidence type="ECO:0000313" key="11">
    <source>
        <dbReference type="EMBL" id="ELK33994.1"/>
    </source>
</evidence>
<dbReference type="GO" id="GO:0005737">
    <property type="term" value="C:cytoplasm"/>
    <property type="evidence" value="ECO:0007669"/>
    <property type="project" value="TreeGrafter"/>
</dbReference>
<evidence type="ECO:0000256" key="6">
    <source>
        <dbReference type="ARBA" id="ARBA00022840"/>
    </source>
</evidence>
<protein>
    <recommendedName>
        <fullName evidence="1">non-specific serine/threonine protein kinase</fullName>
        <ecNumber evidence="1">2.7.11.1</ecNumber>
    </recommendedName>
</protein>
<evidence type="ECO:0000313" key="12">
    <source>
        <dbReference type="Proteomes" id="UP000010556"/>
    </source>
</evidence>
<evidence type="ECO:0000256" key="8">
    <source>
        <dbReference type="ARBA" id="ARBA00048679"/>
    </source>
</evidence>
<dbReference type="InterPro" id="IPR000719">
    <property type="entry name" value="Prot_kinase_dom"/>
</dbReference>
<reference evidence="12" key="1">
    <citation type="journal article" date="2013" name="Science">
        <title>Comparative analysis of bat genomes provides insight into the evolution of flight and immunity.</title>
        <authorList>
            <person name="Zhang G."/>
            <person name="Cowled C."/>
            <person name="Shi Z."/>
            <person name="Huang Z."/>
            <person name="Bishop-Lilly K.A."/>
            <person name="Fang X."/>
            <person name="Wynne J.W."/>
            <person name="Xiong Z."/>
            <person name="Baker M.L."/>
            <person name="Zhao W."/>
            <person name="Tachedjian M."/>
            <person name="Zhu Y."/>
            <person name="Zhou P."/>
            <person name="Jiang X."/>
            <person name="Ng J."/>
            <person name="Yang L."/>
            <person name="Wu L."/>
            <person name="Xiao J."/>
            <person name="Feng Y."/>
            <person name="Chen Y."/>
            <person name="Sun X."/>
            <person name="Zhang Y."/>
            <person name="Marsh G.A."/>
            <person name="Crameri G."/>
            <person name="Broder C.C."/>
            <person name="Frey K.G."/>
            <person name="Wang L.F."/>
            <person name="Wang J."/>
        </authorList>
    </citation>
    <scope>NUCLEOTIDE SEQUENCE [LARGE SCALE GENOMIC DNA]</scope>
</reference>
<comment type="catalytic activity">
    <reaction evidence="8">
        <text>L-seryl-[protein] + ATP = O-phospho-L-seryl-[protein] + ADP + H(+)</text>
        <dbReference type="Rhea" id="RHEA:17989"/>
        <dbReference type="Rhea" id="RHEA-COMP:9863"/>
        <dbReference type="Rhea" id="RHEA-COMP:11604"/>
        <dbReference type="ChEBI" id="CHEBI:15378"/>
        <dbReference type="ChEBI" id="CHEBI:29999"/>
        <dbReference type="ChEBI" id="CHEBI:30616"/>
        <dbReference type="ChEBI" id="CHEBI:83421"/>
        <dbReference type="ChEBI" id="CHEBI:456216"/>
        <dbReference type="EC" id="2.7.11.1"/>
    </reaction>
</comment>
<dbReference type="PANTHER" id="PTHR24346">
    <property type="entry name" value="MAP/MICROTUBULE AFFINITY-REGULATING KINASE"/>
    <property type="match status" value="1"/>
</dbReference>
<dbReference type="PANTHER" id="PTHR24346:SF82">
    <property type="entry name" value="KP78A-RELATED"/>
    <property type="match status" value="1"/>
</dbReference>
<evidence type="ECO:0000256" key="9">
    <source>
        <dbReference type="SAM" id="MobiDB-lite"/>
    </source>
</evidence>
<gene>
    <name evidence="11" type="ORF">MDA_GLEAN10000303</name>
</gene>
<dbReference type="AlphaFoldDB" id="L5M5V1"/>
<feature type="domain" description="Protein kinase" evidence="10">
    <location>
        <begin position="26"/>
        <end position="342"/>
    </location>
</feature>
<dbReference type="GO" id="GO:0004674">
    <property type="term" value="F:protein serine/threonine kinase activity"/>
    <property type="evidence" value="ECO:0007669"/>
    <property type="project" value="UniProtKB-KW"/>
</dbReference>
<feature type="region of interest" description="Disordered" evidence="9">
    <location>
        <begin position="421"/>
        <end position="519"/>
    </location>
</feature>
<dbReference type="FunFam" id="1.10.510.10:FF:000571">
    <property type="entry name" value="Maternal embryonic leucine zipper kinase"/>
    <property type="match status" value="1"/>
</dbReference>
<name>L5M5V1_MYODS</name>
<evidence type="ECO:0000256" key="5">
    <source>
        <dbReference type="ARBA" id="ARBA00022777"/>
    </source>
</evidence>
<organism evidence="11 12">
    <name type="scientific">Myotis davidii</name>
    <name type="common">David's myotis</name>
    <dbReference type="NCBI Taxonomy" id="225400"/>
    <lineage>
        <taxon>Eukaryota</taxon>
        <taxon>Metazoa</taxon>
        <taxon>Chordata</taxon>
        <taxon>Craniata</taxon>
        <taxon>Vertebrata</taxon>
        <taxon>Euteleostomi</taxon>
        <taxon>Mammalia</taxon>
        <taxon>Eutheria</taxon>
        <taxon>Laurasiatheria</taxon>
        <taxon>Chiroptera</taxon>
        <taxon>Yangochiroptera</taxon>
        <taxon>Vespertilionidae</taxon>
        <taxon>Myotis</taxon>
    </lineage>
</organism>
<comment type="catalytic activity">
    <reaction evidence="7">
        <text>L-threonyl-[protein] + ATP = O-phospho-L-threonyl-[protein] + ADP + H(+)</text>
        <dbReference type="Rhea" id="RHEA:46608"/>
        <dbReference type="Rhea" id="RHEA-COMP:11060"/>
        <dbReference type="Rhea" id="RHEA-COMP:11605"/>
        <dbReference type="ChEBI" id="CHEBI:15378"/>
        <dbReference type="ChEBI" id="CHEBI:30013"/>
        <dbReference type="ChEBI" id="CHEBI:30616"/>
        <dbReference type="ChEBI" id="CHEBI:61977"/>
        <dbReference type="ChEBI" id="CHEBI:456216"/>
        <dbReference type="EC" id="2.7.11.1"/>
    </reaction>
</comment>
<feature type="region of interest" description="Disordered" evidence="9">
    <location>
        <begin position="256"/>
        <end position="409"/>
    </location>
</feature>
<keyword evidence="12" id="KW-1185">Reference proteome</keyword>
<keyword evidence="3" id="KW-0808">Transferase</keyword>
<dbReference type="InterPro" id="IPR008271">
    <property type="entry name" value="Ser/Thr_kinase_AS"/>
</dbReference>